<dbReference type="Pfam" id="PF01063">
    <property type="entry name" value="Aminotran_4"/>
    <property type="match status" value="1"/>
</dbReference>
<name>A0A9W8A0H7_9FUNG</name>
<comment type="caution">
    <text evidence="1">The sequence shown here is derived from an EMBL/GenBank/DDBJ whole genome shotgun (WGS) entry which is preliminary data.</text>
</comment>
<dbReference type="AlphaFoldDB" id="A0A9W8A0H7"/>
<dbReference type="SUPFAM" id="SSF56752">
    <property type="entry name" value="D-aminoacid aminotransferase-like PLP-dependent enzymes"/>
    <property type="match status" value="1"/>
</dbReference>
<accession>A0A9W8A0H7</accession>
<dbReference type="EMBL" id="JANBPU010000137">
    <property type="protein sequence ID" value="KAJ1915641.1"/>
    <property type="molecule type" value="Genomic_DNA"/>
</dbReference>
<organism evidence="1 2">
    <name type="scientific">Mycoemilia scoparia</name>
    <dbReference type="NCBI Taxonomy" id="417184"/>
    <lineage>
        <taxon>Eukaryota</taxon>
        <taxon>Fungi</taxon>
        <taxon>Fungi incertae sedis</taxon>
        <taxon>Zoopagomycota</taxon>
        <taxon>Kickxellomycotina</taxon>
        <taxon>Kickxellomycetes</taxon>
        <taxon>Kickxellales</taxon>
        <taxon>Kickxellaceae</taxon>
        <taxon>Mycoemilia</taxon>
    </lineage>
</organism>
<dbReference type="Gene3D" id="3.20.10.10">
    <property type="entry name" value="D-amino Acid Aminotransferase, subunit A, domain 2"/>
    <property type="match status" value="1"/>
</dbReference>
<dbReference type="GO" id="GO:0003824">
    <property type="term" value="F:catalytic activity"/>
    <property type="evidence" value="ECO:0007669"/>
    <property type="project" value="InterPro"/>
</dbReference>
<dbReference type="InterPro" id="IPR043132">
    <property type="entry name" value="BCAT-like_C"/>
</dbReference>
<evidence type="ECO:0000313" key="1">
    <source>
        <dbReference type="EMBL" id="KAJ1915641.1"/>
    </source>
</evidence>
<sequence length="245" mass="28110">MSLPNYSSFELLETTIKHRGEECWLMDYHVERLLSSATTMSIIYSDDKAFRNVPTPEEVKSKVQEATKQAEESSQSEYFRVRILLSYDGKIQVGVTPETPRVNTMPLKIVLDNEPVSSDNVFLRHKTTHRPMYNKPREKYNVSLTDVERPFDVVLYNEDGNITETTIANFAIQIPDENGNLVWTTPPLKCGLLGGTMRRYLLESGTIKEGVITKEDLLQAKKDNRKMCCFNSVRKMYEVELVDSV</sequence>
<dbReference type="InterPro" id="IPR036038">
    <property type="entry name" value="Aminotransferase-like"/>
</dbReference>
<reference evidence="1" key="1">
    <citation type="submission" date="2022-07" db="EMBL/GenBank/DDBJ databases">
        <title>Phylogenomic reconstructions and comparative analyses of Kickxellomycotina fungi.</title>
        <authorList>
            <person name="Reynolds N.K."/>
            <person name="Stajich J.E."/>
            <person name="Barry K."/>
            <person name="Grigoriev I.V."/>
            <person name="Crous P."/>
            <person name="Smith M.E."/>
        </authorList>
    </citation>
    <scope>NUCLEOTIDE SEQUENCE</scope>
    <source>
        <strain evidence="1">NBRC 100468</strain>
    </source>
</reference>
<proteinExistence type="predicted"/>
<dbReference type="OrthoDB" id="64220at2759"/>
<dbReference type="Proteomes" id="UP001150538">
    <property type="component" value="Unassembled WGS sequence"/>
</dbReference>
<dbReference type="InterPro" id="IPR043131">
    <property type="entry name" value="BCAT-like_N"/>
</dbReference>
<gene>
    <name evidence="1" type="ORF">H4219_004211</name>
</gene>
<dbReference type="InterPro" id="IPR001544">
    <property type="entry name" value="Aminotrans_IV"/>
</dbReference>
<evidence type="ECO:0000313" key="2">
    <source>
        <dbReference type="Proteomes" id="UP001150538"/>
    </source>
</evidence>
<protein>
    <submittedName>
        <fullName evidence="1">Uncharacterized protein</fullName>
    </submittedName>
</protein>
<keyword evidence="2" id="KW-1185">Reference proteome</keyword>
<dbReference type="Gene3D" id="3.30.470.10">
    <property type="match status" value="1"/>
</dbReference>